<evidence type="ECO:0000256" key="8">
    <source>
        <dbReference type="RuleBase" id="RU365104"/>
    </source>
</evidence>
<evidence type="ECO:0000313" key="10">
    <source>
        <dbReference type="EMBL" id="MBU5485064.1"/>
    </source>
</evidence>
<dbReference type="EMBL" id="JAHLQF010000003">
    <property type="protein sequence ID" value="MBU5485064.1"/>
    <property type="molecule type" value="Genomic_DNA"/>
</dbReference>
<dbReference type="InterPro" id="IPR050095">
    <property type="entry name" value="ECF_ABC_transporter_ATP-bd"/>
</dbReference>
<keyword evidence="10" id="KW-0378">Hydrolase</keyword>
<keyword evidence="7 8" id="KW-0472">Membrane</keyword>
<comment type="function">
    <text evidence="8">ATP-binding (A) component of a common energy-coupling factor (ECF) ABC-transporter complex.</text>
</comment>
<name>A0ABS6EKW2_9CLOT</name>
<dbReference type="RefSeq" id="WP_216439637.1">
    <property type="nucleotide sequence ID" value="NZ_JAHLQF010000003.1"/>
</dbReference>
<dbReference type="InterPro" id="IPR003593">
    <property type="entry name" value="AAA+_ATPase"/>
</dbReference>
<comment type="subunit">
    <text evidence="8">Forms a stable energy-coupling factor (ECF) transporter complex composed of 2 membrane-embedded substrate-binding proteins (S component), 2 ATP-binding proteins (A component) and 2 transmembrane proteins (T component).</text>
</comment>
<evidence type="ECO:0000259" key="9">
    <source>
        <dbReference type="PROSITE" id="PS50893"/>
    </source>
</evidence>
<evidence type="ECO:0000256" key="4">
    <source>
        <dbReference type="ARBA" id="ARBA00022741"/>
    </source>
</evidence>
<proteinExistence type="inferred from homology"/>
<dbReference type="Pfam" id="PF00005">
    <property type="entry name" value="ABC_tran"/>
    <property type="match status" value="1"/>
</dbReference>
<dbReference type="NCBIfam" id="TIGR04521">
    <property type="entry name" value="ECF_ATPase_2"/>
    <property type="match status" value="1"/>
</dbReference>
<dbReference type="Proteomes" id="UP000726170">
    <property type="component" value="Unassembled WGS sequence"/>
</dbReference>
<evidence type="ECO:0000256" key="2">
    <source>
        <dbReference type="ARBA" id="ARBA00022448"/>
    </source>
</evidence>
<organism evidence="10 11">
    <name type="scientific">Clostridium mobile</name>
    <dbReference type="NCBI Taxonomy" id="2841512"/>
    <lineage>
        <taxon>Bacteria</taxon>
        <taxon>Bacillati</taxon>
        <taxon>Bacillota</taxon>
        <taxon>Clostridia</taxon>
        <taxon>Eubacteriales</taxon>
        <taxon>Clostridiaceae</taxon>
        <taxon>Clostridium</taxon>
    </lineage>
</organism>
<dbReference type="InterPro" id="IPR015856">
    <property type="entry name" value="ABC_transpr_CbiO/EcfA_su"/>
</dbReference>
<evidence type="ECO:0000256" key="1">
    <source>
        <dbReference type="ARBA" id="ARBA00004202"/>
    </source>
</evidence>
<evidence type="ECO:0000256" key="6">
    <source>
        <dbReference type="ARBA" id="ARBA00022967"/>
    </source>
</evidence>
<feature type="domain" description="ABC transporter" evidence="9">
    <location>
        <begin position="3"/>
        <end position="245"/>
    </location>
</feature>
<comment type="subcellular location">
    <subcellularLocation>
        <location evidence="1 8">Cell membrane</location>
        <topology evidence="1 8">Peripheral membrane protein</topology>
    </subcellularLocation>
</comment>
<dbReference type="PROSITE" id="PS00211">
    <property type="entry name" value="ABC_TRANSPORTER_1"/>
    <property type="match status" value="1"/>
</dbReference>
<dbReference type="PANTHER" id="PTHR43553:SF27">
    <property type="entry name" value="ENERGY-COUPLING FACTOR TRANSPORTER ATP-BINDING PROTEIN ECFA2"/>
    <property type="match status" value="1"/>
</dbReference>
<keyword evidence="5 8" id="KW-0067">ATP-binding</keyword>
<dbReference type="NCBIfam" id="NF010158">
    <property type="entry name" value="PRK13637.1"/>
    <property type="match status" value="1"/>
</dbReference>
<evidence type="ECO:0000313" key="11">
    <source>
        <dbReference type="Proteomes" id="UP000726170"/>
    </source>
</evidence>
<accession>A0ABS6EKW2</accession>
<keyword evidence="2 8" id="KW-0813">Transport</keyword>
<keyword evidence="6" id="KW-1278">Translocase</keyword>
<protein>
    <recommendedName>
        <fullName evidence="8">Energy-coupling factor transporter ATP-binding protein EcfA2</fullName>
        <ecNumber evidence="8">7.-.-.-</ecNumber>
    </recommendedName>
</protein>
<sequence>MSIKIENLTHVYMEGTPFEKKALDNVSIEIQDGEFVALIGHTGSGKSTLIQHINGLLKPHSGKILIDGLDITAKSVKLSSIRKKVGLVFQYPEYQLFEETIEKDIAFGPKNLGLNDEETNKRIKRAMKIVGLDYNDYKDKSPFELSGGQKRRVAIAGVVAMEPQVLILDEPTAGLDPKGRDDILCNIANLHREYNMTIILVSHSMEDVAKLADRILVMHKGSCILDGKPSSIFKEIDTLENVGLAVPQVTYLSRELRKKGFDISDEIFTIDQAKEELLKILKSKIKG</sequence>
<gene>
    <name evidence="10" type="ORF">KQI86_12040</name>
</gene>
<dbReference type="CDD" id="cd03225">
    <property type="entry name" value="ABC_cobalt_CbiO_domain1"/>
    <property type="match status" value="1"/>
</dbReference>
<comment type="caution">
    <text evidence="10">The sequence shown here is derived from an EMBL/GenBank/DDBJ whole genome shotgun (WGS) entry which is preliminary data.</text>
</comment>
<dbReference type="InterPro" id="IPR003439">
    <property type="entry name" value="ABC_transporter-like_ATP-bd"/>
</dbReference>
<keyword evidence="11" id="KW-1185">Reference proteome</keyword>
<reference evidence="10 11" key="1">
    <citation type="submission" date="2021-06" db="EMBL/GenBank/DDBJ databases">
        <authorList>
            <person name="Sun Q."/>
            <person name="Li D."/>
        </authorList>
    </citation>
    <scope>NUCLEOTIDE SEQUENCE [LARGE SCALE GENOMIC DNA]</scope>
    <source>
        <strain evidence="10 11">MSJ-11</strain>
    </source>
</reference>
<dbReference type="SMART" id="SM00382">
    <property type="entry name" value="AAA"/>
    <property type="match status" value="1"/>
</dbReference>
<evidence type="ECO:0000256" key="7">
    <source>
        <dbReference type="ARBA" id="ARBA00023136"/>
    </source>
</evidence>
<dbReference type="GO" id="GO:0016787">
    <property type="term" value="F:hydrolase activity"/>
    <property type="evidence" value="ECO:0007669"/>
    <property type="project" value="UniProtKB-KW"/>
</dbReference>
<evidence type="ECO:0000256" key="5">
    <source>
        <dbReference type="ARBA" id="ARBA00022840"/>
    </source>
</evidence>
<comment type="similarity">
    <text evidence="8">Belongs to the ABC transporter superfamily. Energy-coupling factor EcfA family.</text>
</comment>
<dbReference type="InterPro" id="IPR017871">
    <property type="entry name" value="ABC_transporter-like_CS"/>
</dbReference>
<keyword evidence="4 8" id="KW-0547">Nucleotide-binding</keyword>
<dbReference type="PROSITE" id="PS50893">
    <property type="entry name" value="ABC_TRANSPORTER_2"/>
    <property type="match status" value="1"/>
</dbReference>
<evidence type="ECO:0000256" key="3">
    <source>
        <dbReference type="ARBA" id="ARBA00022475"/>
    </source>
</evidence>
<dbReference type="InterPro" id="IPR030946">
    <property type="entry name" value="EcfA2"/>
</dbReference>
<keyword evidence="3 8" id="KW-1003">Cell membrane</keyword>
<dbReference type="EC" id="7.-.-.-" evidence="8"/>
<dbReference type="PANTHER" id="PTHR43553">
    <property type="entry name" value="HEAVY METAL TRANSPORTER"/>
    <property type="match status" value="1"/>
</dbReference>